<proteinExistence type="predicted"/>
<gene>
    <name evidence="2" type="ORF">FPOA_03854</name>
</gene>
<organism evidence="2 3">
    <name type="scientific">Fusarium poae</name>
    <dbReference type="NCBI Taxonomy" id="36050"/>
    <lineage>
        <taxon>Eukaryota</taxon>
        <taxon>Fungi</taxon>
        <taxon>Dikarya</taxon>
        <taxon>Ascomycota</taxon>
        <taxon>Pezizomycotina</taxon>
        <taxon>Sordariomycetes</taxon>
        <taxon>Hypocreomycetidae</taxon>
        <taxon>Hypocreales</taxon>
        <taxon>Nectriaceae</taxon>
        <taxon>Fusarium</taxon>
    </lineage>
</organism>
<name>A0A1B8ARZ9_FUSPO</name>
<evidence type="ECO:0000313" key="3">
    <source>
        <dbReference type="Proteomes" id="UP000091967"/>
    </source>
</evidence>
<accession>A0A1B8ARZ9</accession>
<keyword evidence="3" id="KW-1185">Reference proteome</keyword>
<dbReference type="EMBL" id="LYXU01000002">
    <property type="protein sequence ID" value="OBS23305.1"/>
    <property type="molecule type" value="Genomic_DNA"/>
</dbReference>
<evidence type="ECO:0000313" key="2">
    <source>
        <dbReference type="EMBL" id="OBS23305.1"/>
    </source>
</evidence>
<feature type="region of interest" description="Disordered" evidence="1">
    <location>
        <begin position="1"/>
        <end position="29"/>
    </location>
</feature>
<protein>
    <submittedName>
        <fullName evidence="2">Uncharacterized protein</fullName>
    </submittedName>
</protein>
<reference evidence="2 3" key="1">
    <citation type="submission" date="2016-06" db="EMBL/GenBank/DDBJ databases">
        <title>Living apart together: crosstalk between the core and supernumerary genomes in a fungal plant pathogen.</title>
        <authorList>
            <person name="Vanheule A."/>
            <person name="Audenaert K."/>
            <person name="Warris S."/>
            <person name="Van De Geest H."/>
            <person name="Schijlen E."/>
            <person name="Hofte M."/>
            <person name="De Saeger S."/>
            <person name="Haesaert G."/>
            <person name="Waalwijk C."/>
            <person name="Van Der Lee T."/>
        </authorList>
    </citation>
    <scope>NUCLEOTIDE SEQUENCE [LARGE SCALE GENOMIC DNA]</scope>
    <source>
        <strain evidence="2 3">2516</strain>
    </source>
</reference>
<dbReference type="AlphaFoldDB" id="A0A1B8ARZ9"/>
<evidence type="ECO:0000256" key="1">
    <source>
        <dbReference type="SAM" id="MobiDB-lite"/>
    </source>
</evidence>
<feature type="compositionally biased region" description="Basic and acidic residues" evidence="1">
    <location>
        <begin position="11"/>
        <end position="29"/>
    </location>
</feature>
<comment type="caution">
    <text evidence="2">The sequence shown here is derived from an EMBL/GenBank/DDBJ whole genome shotgun (WGS) entry which is preliminary data.</text>
</comment>
<sequence>MSDEEWNQRLQESEERRRQKDAQIQKEVEQERATAKEAAIKILTPYLAMVNGQREYQAKLAKKLKAYHEKPAGDKTPAEEWKAAYAEVGRILASVLVAFHFQMDKILGHDVQGPGIRKFYEAEMQSDMPQDSTIRAYLEHRQVTVSDDEVKYLESLVTKKVDLPIFILAASEDNLKRMSQTKDSSLSAPKALLEFVVEDDLIREEIIELFLEDDSE</sequence>
<dbReference type="Proteomes" id="UP000091967">
    <property type="component" value="Unassembled WGS sequence"/>
</dbReference>